<dbReference type="OrthoDB" id="10384805at2759"/>
<sequence length="152" mass="17195">MKSVMVDVDGVEEEVLVDDECGPVMHNPDRGRLIQSSPPWLQAILLATGPDQGRIFARVNYTQAERQGGFHTDRAEKTWPYLTSTERKVLLHMVAKINRQMKDRLEPTQRPPLKLRPPAAGKLRDLYKLLGRTDDDDFTLESDPSELPSSAD</sequence>
<keyword evidence="3" id="KW-1185">Reference proteome</keyword>
<comment type="caution">
    <text evidence="2">The sequence shown here is derived from an EMBL/GenBank/DDBJ whole genome shotgun (WGS) entry which is preliminary data.</text>
</comment>
<evidence type="ECO:0000313" key="3">
    <source>
        <dbReference type="Proteomes" id="UP000649617"/>
    </source>
</evidence>
<proteinExistence type="predicted"/>
<evidence type="ECO:0000313" key="2">
    <source>
        <dbReference type="EMBL" id="CAE7749178.1"/>
    </source>
</evidence>
<dbReference type="AlphaFoldDB" id="A0A812XVC8"/>
<reference evidence="2" key="1">
    <citation type="submission" date="2021-02" db="EMBL/GenBank/DDBJ databases">
        <authorList>
            <person name="Dougan E. K."/>
            <person name="Rhodes N."/>
            <person name="Thang M."/>
            <person name="Chan C."/>
        </authorList>
    </citation>
    <scope>NUCLEOTIDE SEQUENCE</scope>
</reference>
<organism evidence="2 3">
    <name type="scientific">Symbiodinium pilosum</name>
    <name type="common">Dinoflagellate</name>
    <dbReference type="NCBI Taxonomy" id="2952"/>
    <lineage>
        <taxon>Eukaryota</taxon>
        <taxon>Sar</taxon>
        <taxon>Alveolata</taxon>
        <taxon>Dinophyceae</taxon>
        <taxon>Suessiales</taxon>
        <taxon>Symbiodiniaceae</taxon>
        <taxon>Symbiodinium</taxon>
    </lineage>
</organism>
<protein>
    <submittedName>
        <fullName evidence="2">Uncharacterized protein</fullName>
    </submittedName>
</protein>
<dbReference type="Proteomes" id="UP000649617">
    <property type="component" value="Unassembled WGS sequence"/>
</dbReference>
<name>A0A812XVC8_SYMPI</name>
<accession>A0A812XVC8</accession>
<evidence type="ECO:0000256" key="1">
    <source>
        <dbReference type="SAM" id="MobiDB-lite"/>
    </source>
</evidence>
<dbReference type="EMBL" id="CAJNIZ010046462">
    <property type="protein sequence ID" value="CAE7749178.1"/>
    <property type="molecule type" value="Genomic_DNA"/>
</dbReference>
<feature type="region of interest" description="Disordered" evidence="1">
    <location>
        <begin position="101"/>
        <end position="120"/>
    </location>
</feature>
<gene>
    <name evidence="2" type="ORF">SPIL2461_LOCUS21669</name>
</gene>
<feature type="non-terminal residue" evidence="2">
    <location>
        <position position="1"/>
    </location>
</feature>